<evidence type="ECO:0000313" key="1">
    <source>
        <dbReference type="EMBL" id="GHD02737.1"/>
    </source>
</evidence>
<gene>
    <name evidence="1" type="ORF">GCM10007320_62200</name>
</gene>
<keyword evidence="2" id="KW-1185">Reference proteome</keyword>
<organism evidence="1 2">
    <name type="scientific">Pseudorhodoferax aquiterrae</name>
    <dbReference type="NCBI Taxonomy" id="747304"/>
    <lineage>
        <taxon>Bacteria</taxon>
        <taxon>Pseudomonadati</taxon>
        <taxon>Pseudomonadota</taxon>
        <taxon>Betaproteobacteria</taxon>
        <taxon>Burkholderiales</taxon>
        <taxon>Comamonadaceae</taxon>
    </lineage>
</organism>
<accession>A0ABQ3GDN2</accession>
<protein>
    <recommendedName>
        <fullName evidence="3">GAF domain-containing protein</fullName>
    </recommendedName>
</protein>
<dbReference type="EMBL" id="BMYK01000041">
    <property type="protein sequence ID" value="GHD02737.1"/>
    <property type="molecule type" value="Genomic_DNA"/>
</dbReference>
<evidence type="ECO:0008006" key="3">
    <source>
        <dbReference type="Google" id="ProtNLM"/>
    </source>
</evidence>
<reference evidence="2" key="1">
    <citation type="journal article" date="2019" name="Int. J. Syst. Evol. Microbiol.">
        <title>The Global Catalogue of Microorganisms (GCM) 10K type strain sequencing project: providing services to taxonomists for standard genome sequencing and annotation.</title>
        <authorList>
            <consortium name="The Broad Institute Genomics Platform"/>
            <consortium name="The Broad Institute Genome Sequencing Center for Infectious Disease"/>
            <person name="Wu L."/>
            <person name="Ma J."/>
        </authorList>
    </citation>
    <scope>NUCLEOTIDE SEQUENCE [LARGE SCALE GENOMIC DNA]</scope>
    <source>
        <strain evidence="2">KCTC 23314</strain>
    </source>
</reference>
<dbReference type="Proteomes" id="UP000626210">
    <property type="component" value="Unassembled WGS sequence"/>
</dbReference>
<evidence type="ECO:0000313" key="2">
    <source>
        <dbReference type="Proteomes" id="UP000626210"/>
    </source>
</evidence>
<dbReference type="RefSeq" id="WP_189690739.1">
    <property type="nucleotide sequence ID" value="NZ_BMYK01000041.1"/>
</dbReference>
<comment type="caution">
    <text evidence="1">The sequence shown here is derived from an EMBL/GenBank/DDBJ whole genome shotgun (WGS) entry which is preliminary data.</text>
</comment>
<name>A0ABQ3GDN2_9BURK</name>
<sequence>MHFSTSTFRSLPAALLRDPPSARTAAIAQAFSSGGIDEALRVMNAGVAHRYSGIFALDGELLRNTHMFDKLGEVKPEALEVVVLKDSFCQIVLREGFFLTDNTAQDRRLDYSPFQGVVMSYHGVPLLNDRGELHGTLCHFDMVEQSISDEELACLQFTAKLLPSYL</sequence>
<proteinExistence type="predicted"/>
<dbReference type="SUPFAM" id="SSF55781">
    <property type="entry name" value="GAF domain-like"/>
    <property type="match status" value="1"/>
</dbReference>